<evidence type="ECO:0000259" key="2">
    <source>
        <dbReference type="PROSITE" id="PS50110"/>
    </source>
</evidence>
<reference evidence="5 6" key="1">
    <citation type="journal article" date="2008" name="Int. J. Syst. Evol. Microbiol.">
        <title>Neptunomonas japonica sp. nov., an Osedax japonicus symbiont-like bacterium isolated from sediment adjacent to sperm whale carcasses off Kagoshima, Japan.</title>
        <authorList>
            <person name="Miyazaki M."/>
            <person name="Nogi Y."/>
            <person name="Fujiwara Y."/>
            <person name="Kawato M."/>
            <person name="Kubokawa K."/>
            <person name="Horikoshi K."/>
        </authorList>
    </citation>
    <scope>NUCLEOTIDE SEQUENCE [LARGE SCALE GENOMIC DNA]</scope>
    <source>
        <strain evidence="5 6">JAMM 1380</strain>
    </source>
</reference>
<dbReference type="GO" id="GO:0071111">
    <property type="term" value="F:cyclic-guanylate-specific phosphodiesterase activity"/>
    <property type="evidence" value="ECO:0007669"/>
    <property type="project" value="InterPro"/>
</dbReference>
<evidence type="ECO:0000313" key="5">
    <source>
        <dbReference type="EMBL" id="BBB29188.1"/>
    </source>
</evidence>
<dbReference type="Pfam" id="PF00990">
    <property type="entry name" value="GGDEF"/>
    <property type="match status" value="1"/>
</dbReference>
<dbReference type="PANTHER" id="PTHR33121:SF71">
    <property type="entry name" value="OXYGEN SENSOR PROTEIN DOSP"/>
    <property type="match status" value="1"/>
</dbReference>
<dbReference type="Gene3D" id="3.40.50.2300">
    <property type="match status" value="1"/>
</dbReference>
<dbReference type="PROSITE" id="PS50110">
    <property type="entry name" value="RESPONSE_REGULATORY"/>
    <property type="match status" value="1"/>
</dbReference>
<dbReference type="InterPro" id="IPR029787">
    <property type="entry name" value="Nucleotide_cyclase"/>
</dbReference>
<dbReference type="InterPro" id="IPR001789">
    <property type="entry name" value="Sig_transdc_resp-reg_receiver"/>
</dbReference>
<dbReference type="InterPro" id="IPR035919">
    <property type="entry name" value="EAL_sf"/>
</dbReference>
<dbReference type="SMART" id="SM00267">
    <property type="entry name" value="GGDEF"/>
    <property type="match status" value="1"/>
</dbReference>
<dbReference type="PANTHER" id="PTHR33121">
    <property type="entry name" value="CYCLIC DI-GMP PHOSPHODIESTERASE PDEF"/>
    <property type="match status" value="1"/>
</dbReference>
<dbReference type="PROSITE" id="PS50887">
    <property type="entry name" value="GGDEF"/>
    <property type="match status" value="1"/>
</dbReference>
<keyword evidence="6" id="KW-1185">Reference proteome</keyword>
<dbReference type="AlphaFoldDB" id="A0A7R6PTI5"/>
<dbReference type="Gene3D" id="3.20.20.450">
    <property type="entry name" value="EAL domain"/>
    <property type="match status" value="1"/>
</dbReference>
<dbReference type="SMART" id="SM00448">
    <property type="entry name" value="REC"/>
    <property type="match status" value="1"/>
</dbReference>
<gene>
    <name evidence="5" type="ORF">NEJAP_1236</name>
</gene>
<dbReference type="InterPro" id="IPR050706">
    <property type="entry name" value="Cyclic-di-GMP_PDE-like"/>
</dbReference>
<proteinExistence type="predicted"/>
<dbReference type="SUPFAM" id="SSF141868">
    <property type="entry name" value="EAL domain-like"/>
    <property type="match status" value="1"/>
</dbReference>
<dbReference type="Gene3D" id="3.30.70.270">
    <property type="match status" value="1"/>
</dbReference>
<dbReference type="Pfam" id="PF00563">
    <property type="entry name" value="EAL"/>
    <property type="match status" value="1"/>
</dbReference>
<dbReference type="Proteomes" id="UP000595332">
    <property type="component" value="Chromosome"/>
</dbReference>
<sequence length="740" mass="83453">MRTPENNDLIAFANETVSADSISSHAHWRILIVDDEPEVHEATRFALKDQLILGRSLDITSVYTAEEARVCLKQSDQFACILLDVVMETPDAGLLLVGFIRDTLKEDTSRIILRTGQPGYAPEVDVIEKYDINDYKSKDELTRNHLITTITSSIRSFQQIKTIKANKTGLAMIIDGAPNLFRERAVGSFAQGVLLQLCSLLQIENNSFLCCHEDSNTQAIKVLAAFGSYSLLHGETINTDEHTALNKDIMHVLNTKQHLFSEHHVMLYMQSPHSDTLVVRVETKRLLTEIDLHLLELFSVSVSVGFDNARLFEKMEELAYIDTLTKLPNRTGLIYQLEKQIETQSGFTLLLADIDTFQTVNDGLGYQIGDLTLITMAQHLKALFGPTCLLGRVSADTFCIDIPCTDKKFIAEKLEELEASLEHSFSIQGYEIPLSLTIGIATFPQHGKNADTLLQNASIALKYAKKKHRAGYSEFGKEFEQELQQRLHMAAELRHCVERNELHLMYQAQICLKTKRILGAEALVRWTHKGQIIPPNDFISTAESSGYIVPMGYWILEEACRQQVEWKTELSYEITIAVNVSIRQLKDPQFLKRTDQILEKTGINPSSLEIEVTESMMMEDNNTLHSVLNDIRKRGIQVALDDFGTGYSSLSYLQQLPIDHLKIDQSFISKITKSSQDSAITALMISIGELLNLKVIAEGVETYEQQEELIKLGCSEAQGYFYSKPISKTEFIKLLTTMNQ</sequence>
<evidence type="ECO:0000259" key="3">
    <source>
        <dbReference type="PROSITE" id="PS50883"/>
    </source>
</evidence>
<accession>A0A7R6PTI5</accession>
<protein>
    <submittedName>
        <fullName evidence="5">Signal transduction protein</fullName>
    </submittedName>
</protein>
<keyword evidence="1" id="KW-0597">Phosphoprotein</keyword>
<evidence type="ECO:0000259" key="4">
    <source>
        <dbReference type="PROSITE" id="PS50887"/>
    </source>
</evidence>
<dbReference type="SUPFAM" id="SSF55073">
    <property type="entry name" value="Nucleotide cyclase"/>
    <property type="match status" value="1"/>
</dbReference>
<feature type="domain" description="GGDEF" evidence="4">
    <location>
        <begin position="345"/>
        <end position="477"/>
    </location>
</feature>
<dbReference type="RefSeq" id="WP_201349812.1">
    <property type="nucleotide sequence ID" value="NZ_AP014546.1"/>
</dbReference>
<dbReference type="SUPFAM" id="SSF55781">
    <property type="entry name" value="GAF domain-like"/>
    <property type="match status" value="1"/>
</dbReference>
<evidence type="ECO:0000313" key="6">
    <source>
        <dbReference type="Proteomes" id="UP000595332"/>
    </source>
</evidence>
<dbReference type="PROSITE" id="PS50883">
    <property type="entry name" value="EAL"/>
    <property type="match status" value="1"/>
</dbReference>
<dbReference type="SMART" id="SM00052">
    <property type="entry name" value="EAL"/>
    <property type="match status" value="1"/>
</dbReference>
<dbReference type="InterPro" id="IPR011006">
    <property type="entry name" value="CheY-like_superfamily"/>
</dbReference>
<feature type="domain" description="EAL" evidence="3">
    <location>
        <begin position="486"/>
        <end position="739"/>
    </location>
</feature>
<dbReference type="CDD" id="cd01949">
    <property type="entry name" value="GGDEF"/>
    <property type="match status" value="1"/>
</dbReference>
<dbReference type="KEGG" id="njp:NEJAP_1236"/>
<dbReference type="Pfam" id="PF11849">
    <property type="entry name" value="DUF3369"/>
    <property type="match status" value="1"/>
</dbReference>
<dbReference type="InterPro" id="IPR000160">
    <property type="entry name" value="GGDEF_dom"/>
</dbReference>
<dbReference type="InterPro" id="IPR043128">
    <property type="entry name" value="Rev_trsase/Diguanyl_cyclase"/>
</dbReference>
<dbReference type="SUPFAM" id="SSF52172">
    <property type="entry name" value="CheY-like"/>
    <property type="match status" value="1"/>
</dbReference>
<dbReference type="NCBIfam" id="TIGR00254">
    <property type="entry name" value="GGDEF"/>
    <property type="match status" value="1"/>
</dbReference>
<dbReference type="InterPro" id="IPR021800">
    <property type="entry name" value="DUF3369"/>
</dbReference>
<dbReference type="CDD" id="cd01948">
    <property type="entry name" value="EAL"/>
    <property type="match status" value="1"/>
</dbReference>
<dbReference type="EMBL" id="AP014546">
    <property type="protein sequence ID" value="BBB29188.1"/>
    <property type="molecule type" value="Genomic_DNA"/>
</dbReference>
<organism evidence="5 6">
    <name type="scientific">Neptunomonas japonica JAMM 1380</name>
    <dbReference type="NCBI Taxonomy" id="1441457"/>
    <lineage>
        <taxon>Bacteria</taxon>
        <taxon>Pseudomonadati</taxon>
        <taxon>Pseudomonadota</taxon>
        <taxon>Gammaproteobacteria</taxon>
        <taxon>Oceanospirillales</taxon>
        <taxon>Oceanospirillaceae</taxon>
        <taxon>Neptunomonas</taxon>
    </lineage>
</organism>
<dbReference type="GO" id="GO:0000160">
    <property type="term" value="P:phosphorelay signal transduction system"/>
    <property type="evidence" value="ECO:0007669"/>
    <property type="project" value="InterPro"/>
</dbReference>
<evidence type="ECO:0000256" key="1">
    <source>
        <dbReference type="PROSITE-ProRule" id="PRU00169"/>
    </source>
</evidence>
<feature type="domain" description="Response regulatory" evidence="2">
    <location>
        <begin position="29"/>
        <end position="153"/>
    </location>
</feature>
<name>A0A7R6PTI5_9GAMM</name>
<feature type="modified residue" description="4-aspartylphosphate" evidence="1">
    <location>
        <position position="84"/>
    </location>
</feature>
<dbReference type="InterPro" id="IPR001633">
    <property type="entry name" value="EAL_dom"/>
</dbReference>